<evidence type="ECO:0000313" key="3">
    <source>
        <dbReference type="EMBL" id="GFH58159.1"/>
    </source>
</evidence>
<gene>
    <name evidence="3" type="ORF">CTEN210_14635</name>
</gene>
<evidence type="ECO:0000313" key="4">
    <source>
        <dbReference type="Proteomes" id="UP001054902"/>
    </source>
</evidence>
<dbReference type="Proteomes" id="UP001054902">
    <property type="component" value="Unassembled WGS sequence"/>
</dbReference>
<dbReference type="EMBL" id="BLLK01000061">
    <property type="protein sequence ID" value="GFH58159.1"/>
    <property type="molecule type" value="Genomic_DNA"/>
</dbReference>
<sequence length="430" mass="49824">MFSPSMSSVGSKSRKRNNHITARNRPSSNSKKARPNVFSPPIKGSIKFTPSRRSTRLPFSPLTNSVDRMRQADESVDESVDSFKKKVLHFESDSDKSTLDISVDQISNKKQEKEAQFKEAVDELMQDVEKEQEVSESVYEYEYPSEVKLTMSVLKSAHEQAIKYGTHQKDLHEANCSELSLTEVMIPSIIKVHNQQLKKIEGKAKGRKATATVKEIQAFRCLLKKAEVEMMKSAEDARAERKQVIRQERAVEEERKLQEKQEMQQQRKQELTEKQLQLQLNQEKEIERQRRQQRKEYKKNKELWREVAFLMRELGNIEKEEKRWRDLDATSIFGDSSLGLALADETNVQDEAKSFSTESAEEFKELHNIVNGITACANRICTGLDKIPPIVKEAEDVKDQVYEKYSKDHKWDGYRFKKAPKALFRALTMD</sequence>
<feature type="coiled-coil region" evidence="1">
    <location>
        <begin position="223"/>
        <end position="303"/>
    </location>
</feature>
<accession>A0AAD3HCI3</accession>
<dbReference type="AlphaFoldDB" id="A0AAD3HCI3"/>
<protein>
    <submittedName>
        <fullName evidence="3">Uncharacterized protein</fullName>
    </submittedName>
</protein>
<reference evidence="3 4" key="1">
    <citation type="journal article" date="2021" name="Sci. Rep.">
        <title>The genome of the diatom Chaetoceros tenuissimus carries an ancient integrated fragment of an extant virus.</title>
        <authorList>
            <person name="Hongo Y."/>
            <person name="Kimura K."/>
            <person name="Takaki Y."/>
            <person name="Yoshida Y."/>
            <person name="Baba S."/>
            <person name="Kobayashi G."/>
            <person name="Nagasaki K."/>
            <person name="Hano T."/>
            <person name="Tomaru Y."/>
        </authorList>
    </citation>
    <scope>NUCLEOTIDE SEQUENCE [LARGE SCALE GENOMIC DNA]</scope>
    <source>
        <strain evidence="3 4">NIES-3715</strain>
    </source>
</reference>
<evidence type="ECO:0000256" key="1">
    <source>
        <dbReference type="SAM" id="Coils"/>
    </source>
</evidence>
<feature type="compositionally biased region" description="Polar residues" evidence="2">
    <location>
        <begin position="19"/>
        <end position="30"/>
    </location>
</feature>
<feature type="region of interest" description="Disordered" evidence="2">
    <location>
        <begin position="1"/>
        <end position="70"/>
    </location>
</feature>
<proteinExistence type="predicted"/>
<comment type="caution">
    <text evidence="3">The sequence shown here is derived from an EMBL/GenBank/DDBJ whole genome shotgun (WGS) entry which is preliminary data.</text>
</comment>
<feature type="coiled-coil region" evidence="1">
    <location>
        <begin position="103"/>
        <end position="134"/>
    </location>
</feature>
<keyword evidence="4" id="KW-1185">Reference proteome</keyword>
<organism evidence="3 4">
    <name type="scientific">Chaetoceros tenuissimus</name>
    <dbReference type="NCBI Taxonomy" id="426638"/>
    <lineage>
        <taxon>Eukaryota</taxon>
        <taxon>Sar</taxon>
        <taxon>Stramenopiles</taxon>
        <taxon>Ochrophyta</taxon>
        <taxon>Bacillariophyta</taxon>
        <taxon>Coscinodiscophyceae</taxon>
        <taxon>Chaetocerotophycidae</taxon>
        <taxon>Chaetocerotales</taxon>
        <taxon>Chaetocerotaceae</taxon>
        <taxon>Chaetoceros</taxon>
    </lineage>
</organism>
<feature type="compositionally biased region" description="Polar residues" evidence="2">
    <location>
        <begin position="1"/>
        <end position="11"/>
    </location>
</feature>
<keyword evidence="1" id="KW-0175">Coiled coil</keyword>
<name>A0AAD3HCI3_9STRA</name>
<evidence type="ECO:0000256" key="2">
    <source>
        <dbReference type="SAM" id="MobiDB-lite"/>
    </source>
</evidence>